<feature type="coiled-coil region" evidence="1">
    <location>
        <begin position="1085"/>
        <end position="1172"/>
    </location>
</feature>
<name>A0ABR2KKE8_9EUKA</name>
<keyword evidence="1" id="KW-0175">Coiled coil</keyword>
<proteinExistence type="predicted"/>
<keyword evidence="4" id="KW-1185">Reference proteome</keyword>
<evidence type="ECO:0000313" key="3">
    <source>
        <dbReference type="EMBL" id="KAK8891273.1"/>
    </source>
</evidence>
<sequence>MHTAAPSSCINHNSTSLNFLQQQIKQPIESLNSNLNGVSFIINQLNSHLLSMQESDSNFSNLDVYSTLNILNQIYDTYKPFNKRTNNPQINSPRNISEFQVLYTQFIKHAINCIKNLVLPDDIYMQIYASLTPVLCLFLKKINGEDVNVSTSDFNILIRQNEESVEAVLHFLSEEKFETLVEKLIAQFSTNIAQHSPHDLYKSIVDTFESIKQLLIPRPQKSDKYQIALSQIDDLKYKLTLYCENDTSQSLSSIFILISRLESIIKSFRLGYITKESLKSLIKYISSNDYSIIFDSSEEMPKKFMDGVLRLYLQEAKSLYKHKLVPEAFAESIDNIINSKADCHEFLANISSFFDNSVINAMNRSFSHFNISTTTTQLKNYKDCYNMYIEFLREADDFHKGSKLHFNLMKNLMIAESEVILTTCIGNTDNTGLKNSIEENKEDEHGEKIDSIIPLISEIISILNNLATQKQSKMILAFYIHVLKIVHLAFTSIQDPKEIQIIKDFLATRIPSFETIDNVLGIKQKIGDLLAMIKLYNVFQNDTYNSKTVDEIFDLREMEENFEITVIQKQRQIPETILRQLDMILPYKDFPDKYQQFTEMIGGCVQNCFNTFTFDQELLNISNCLFSLIVSLKGRFELDGQFFFDWLKIVFSMLYDDEMKKLKDVTIPKFSQIIPYIDFSFIFSKTILTLNVTGQIINQQNCLLLTEDAKEETNDQLTESFESLRLYVFSILKTLDVDICTLYIKLNDVKEKARSYLNHSYYRRIVDQMDFIELNMIVLSEIFNLTSLLSEKFPLEEFDCQPISYINYALSICDLLSPVSQSRCLSDVYALHFGKLRSDVSVVLDIVKKQKLFSPELNNILHDMIIPLVSEINALIRSFDITSLIDNTYEYVYTVLDYFNSKESDDSITPETLVSILSLNFIVEKISPKAKLFQNAHSIASILFTLFNIKQQPPQLIESYEKLKETVIASFFNYSSFDIVIFLQSLLVEKFGFIDIYQSESELGLITKNEEIEKIRSFDKYSQIPEIIPKTVDEIYELRPYWNGIEKENENSDQGKESEFSKVCLDLFEKVEKVILPFLEPNEKVASLKEENLKLMDTLREEEKRWKARTEEAENIFFKTRKSCRKVRFRIESAILDEKKLAISIEQKKKQLVELQSQIQKKEREIAFRNEKTPPEMKEKQKLQFIGTIHALRELVGPTTNDQNQINELTKKLQEMNQKNDQITKEIERIDSRHSTTREDEIDLLIMNENSNFSSSSNQENIEEENEILEKQIAETESSNERIKRKLKKISVFTSKIPNNNNNGSNRHLVPLISTNGSDASLGFSSSISRGMNFISGPDKALTNFLHSARPYCFSNGNVNHDSFITFKNSTLERIKDLMLKRQKLVDMRDGLQDSGESSPLLSTLSAQHEEPKNADDDEGNA</sequence>
<gene>
    <name evidence="3" type="ORF">M9Y10_028481</name>
</gene>
<reference evidence="3 4" key="1">
    <citation type="submission" date="2024-04" db="EMBL/GenBank/DDBJ databases">
        <title>Tritrichomonas musculus Genome.</title>
        <authorList>
            <person name="Alves-Ferreira E."/>
            <person name="Grigg M."/>
            <person name="Lorenzi H."/>
            <person name="Galac M."/>
        </authorList>
    </citation>
    <scope>NUCLEOTIDE SEQUENCE [LARGE SCALE GENOMIC DNA]</scope>
    <source>
        <strain evidence="3 4">EAF2021</strain>
    </source>
</reference>
<evidence type="ECO:0000256" key="2">
    <source>
        <dbReference type="SAM" id="MobiDB-lite"/>
    </source>
</evidence>
<evidence type="ECO:0000256" key="1">
    <source>
        <dbReference type="SAM" id="Coils"/>
    </source>
</evidence>
<organism evidence="3 4">
    <name type="scientific">Tritrichomonas musculus</name>
    <dbReference type="NCBI Taxonomy" id="1915356"/>
    <lineage>
        <taxon>Eukaryota</taxon>
        <taxon>Metamonada</taxon>
        <taxon>Parabasalia</taxon>
        <taxon>Tritrichomonadida</taxon>
        <taxon>Tritrichomonadidae</taxon>
        <taxon>Tritrichomonas</taxon>
    </lineage>
</organism>
<comment type="caution">
    <text evidence="3">The sequence shown here is derived from an EMBL/GenBank/DDBJ whole genome shotgun (WGS) entry which is preliminary data.</text>
</comment>
<feature type="region of interest" description="Disordered" evidence="2">
    <location>
        <begin position="1389"/>
        <end position="1422"/>
    </location>
</feature>
<protein>
    <submittedName>
        <fullName evidence="3">Uncharacterized protein</fullName>
    </submittedName>
</protein>
<feature type="compositionally biased region" description="Polar residues" evidence="2">
    <location>
        <begin position="1395"/>
        <end position="1407"/>
    </location>
</feature>
<feature type="coiled-coil region" evidence="1">
    <location>
        <begin position="1199"/>
        <end position="1233"/>
    </location>
</feature>
<evidence type="ECO:0000313" key="4">
    <source>
        <dbReference type="Proteomes" id="UP001470230"/>
    </source>
</evidence>
<accession>A0ABR2KKE8</accession>
<feature type="coiled-coil region" evidence="1">
    <location>
        <begin position="1259"/>
        <end position="1286"/>
    </location>
</feature>
<dbReference type="Proteomes" id="UP001470230">
    <property type="component" value="Unassembled WGS sequence"/>
</dbReference>
<dbReference type="EMBL" id="JAPFFF010000004">
    <property type="protein sequence ID" value="KAK8891273.1"/>
    <property type="molecule type" value="Genomic_DNA"/>
</dbReference>